<evidence type="ECO:0000256" key="2">
    <source>
        <dbReference type="SAM" id="MobiDB-lite"/>
    </source>
</evidence>
<dbReference type="GO" id="GO:0004386">
    <property type="term" value="F:helicase activity"/>
    <property type="evidence" value="ECO:0007669"/>
    <property type="project" value="UniProtKB-KW"/>
</dbReference>
<dbReference type="OrthoDB" id="2082007at2"/>
<dbReference type="EMBL" id="RKRK01000002">
    <property type="protein sequence ID" value="RPF57734.1"/>
    <property type="molecule type" value="Genomic_DNA"/>
</dbReference>
<dbReference type="InterPro" id="IPR006343">
    <property type="entry name" value="DnaB/C_C"/>
</dbReference>
<dbReference type="Pfam" id="PF25888">
    <property type="entry name" value="WHD_DnaB"/>
    <property type="match status" value="1"/>
</dbReference>
<proteinExistence type="inferred from homology"/>
<keyword evidence="5" id="KW-0378">Hydrolase</keyword>
<dbReference type="AlphaFoldDB" id="A0A3N5BIT9"/>
<keyword evidence="5" id="KW-0347">Helicase</keyword>
<evidence type="ECO:0000259" key="3">
    <source>
        <dbReference type="Pfam" id="PF07261"/>
    </source>
</evidence>
<feature type="region of interest" description="Disordered" evidence="2">
    <location>
        <begin position="397"/>
        <end position="462"/>
    </location>
</feature>
<evidence type="ECO:0000313" key="6">
    <source>
        <dbReference type="Proteomes" id="UP000277108"/>
    </source>
</evidence>
<reference evidence="5 6" key="1">
    <citation type="submission" date="2018-11" db="EMBL/GenBank/DDBJ databases">
        <title>Genomic Encyclopedia of Type Strains, Phase IV (KMG-IV): sequencing the most valuable type-strain genomes for metagenomic binning, comparative biology and taxonomic classification.</title>
        <authorList>
            <person name="Goeker M."/>
        </authorList>
    </citation>
    <scope>NUCLEOTIDE SEQUENCE [LARGE SCALE GENOMIC DNA]</scope>
    <source>
        <strain evidence="5 6">DSM 29158</strain>
    </source>
</reference>
<dbReference type="InterPro" id="IPR058660">
    <property type="entry name" value="WHD_DnaB"/>
</dbReference>
<feature type="region of interest" description="Disordered" evidence="2">
    <location>
        <begin position="279"/>
        <end position="302"/>
    </location>
</feature>
<keyword evidence="6" id="KW-1185">Reference proteome</keyword>
<comment type="caution">
    <text evidence="5">The sequence shown here is derived from an EMBL/GenBank/DDBJ whole genome shotgun (WGS) entry which is preliminary data.</text>
</comment>
<sequence length="476" mass="56184">MHFTEMNPHDEFNVSISYYPSIMTHDILHALYVPIVGYDSVALYEYMMRFQSRPSQFQNHYIFMKELNMPLRVFEQTRHKLEAIGLIKTFVNTIDELNIFEYELVKPMSPNEYFNDPMMNVFLYKTVEKDRYLELRQQFVKSHTIHSDFKEVTKRYEEVFDHKLNHQMDESVNDPSTVQFVKDNESGGIPSEPSFDFELFQTLLRNNYIDLDSFTTETKQLIEQLSNLYSISPNHMKGILLDSLNGDKSINHKLLAQRARNFYQIEHNGQLPNIKLKDQQQDLSNQAHQIDERAQNESQSSKAQWFELQDKTPPIERFYMVSGGKVTEEDKKLIERITQETELPYGVANILIEYVYQLKDKTLPQKFTIQIAAQWAREGLKNAQQAMDYAKSYQQRQKQKQFDQQNRFKTKGVTPEWLERERQHNQQTKGNFSSTDNGHKNDQSSGSSEHEQDEETKQSIEAFQKILKQYKEGGKK</sequence>
<feature type="domain" description="DnaB/C C-terminal" evidence="3">
    <location>
        <begin position="323"/>
        <end position="389"/>
    </location>
</feature>
<keyword evidence="5" id="KW-0547">Nucleotide-binding</keyword>
<dbReference type="Pfam" id="PF07261">
    <property type="entry name" value="DnaB_2"/>
    <property type="match status" value="1"/>
</dbReference>
<dbReference type="RefSeq" id="WP_123807309.1">
    <property type="nucleotide sequence ID" value="NZ_RKRK01000002.1"/>
</dbReference>
<feature type="compositionally biased region" description="Polar residues" evidence="2">
    <location>
        <begin position="425"/>
        <end position="436"/>
    </location>
</feature>
<organism evidence="5 6">
    <name type="scientific">Abyssicoccus albus</name>
    <dbReference type="NCBI Taxonomy" id="1817405"/>
    <lineage>
        <taxon>Bacteria</taxon>
        <taxon>Bacillati</taxon>
        <taxon>Bacillota</taxon>
        <taxon>Bacilli</taxon>
        <taxon>Bacillales</taxon>
        <taxon>Abyssicoccaceae</taxon>
    </lineage>
</organism>
<evidence type="ECO:0000256" key="1">
    <source>
        <dbReference type="ARBA" id="ARBA00093462"/>
    </source>
</evidence>
<comment type="similarity">
    <text evidence="1">Belongs to the DnaB/DnaD family.</text>
</comment>
<keyword evidence="5" id="KW-0067">ATP-binding</keyword>
<gene>
    <name evidence="5" type="ORF">EDD62_0365</name>
</gene>
<evidence type="ECO:0000259" key="4">
    <source>
        <dbReference type="Pfam" id="PF25888"/>
    </source>
</evidence>
<feature type="domain" description="Replicative helicase loading/DNA remodeling protein DnaB N-terminal winged helix" evidence="4">
    <location>
        <begin position="6"/>
        <end position="222"/>
    </location>
</feature>
<name>A0A3N5BIT9_9BACL</name>
<accession>A0A3N5BIT9</accession>
<dbReference type="Proteomes" id="UP000277108">
    <property type="component" value="Unassembled WGS sequence"/>
</dbReference>
<protein>
    <submittedName>
        <fullName evidence="5">Replicative DNA helicase loader DnaB</fullName>
    </submittedName>
</protein>
<evidence type="ECO:0000313" key="5">
    <source>
        <dbReference type="EMBL" id="RPF57734.1"/>
    </source>
</evidence>